<evidence type="ECO:0000313" key="2">
    <source>
        <dbReference type="EMBL" id="EQD56030.1"/>
    </source>
</evidence>
<protein>
    <submittedName>
        <fullName evidence="2">Uncharacterized protein</fullName>
    </submittedName>
</protein>
<organism evidence="2">
    <name type="scientific">mine drainage metagenome</name>
    <dbReference type="NCBI Taxonomy" id="410659"/>
    <lineage>
        <taxon>unclassified sequences</taxon>
        <taxon>metagenomes</taxon>
        <taxon>ecological metagenomes</taxon>
    </lineage>
</organism>
<feature type="non-terminal residue" evidence="2">
    <location>
        <position position="71"/>
    </location>
</feature>
<comment type="caution">
    <text evidence="2">The sequence shown here is derived from an EMBL/GenBank/DDBJ whole genome shotgun (WGS) entry which is preliminary data.</text>
</comment>
<dbReference type="EMBL" id="AUZX01008402">
    <property type="protein sequence ID" value="EQD56030.1"/>
    <property type="molecule type" value="Genomic_DNA"/>
</dbReference>
<proteinExistence type="predicted"/>
<dbReference type="AlphaFoldDB" id="T1BPV0"/>
<evidence type="ECO:0000256" key="1">
    <source>
        <dbReference type="SAM" id="MobiDB-lite"/>
    </source>
</evidence>
<reference evidence="2" key="1">
    <citation type="submission" date="2013-08" db="EMBL/GenBank/DDBJ databases">
        <authorList>
            <person name="Mendez C."/>
            <person name="Richter M."/>
            <person name="Ferrer M."/>
            <person name="Sanchez J."/>
        </authorList>
    </citation>
    <scope>NUCLEOTIDE SEQUENCE</scope>
</reference>
<sequence length="71" mass="8047">MKGRLPAGALHLSDHLQSQRRLARGLRPEDLHDPPARQPADPERHIKSERAGGNRRDGKERRIVPEPHHAT</sequence>
<feature type="compositionally biased region" description="Basic and acidic residues" evidence="1">
    <location>
        <begin position="26"/>
        <end position="71"/>
    </location>
</feature>
<accession>T1BPV0</accession>
<name>T1BPV0_9ZZZZ</name>
<reference evidence="2" key="2">
    <citation type="journal article" date="2014" name="ISME J.">
        <title>Microbial stratification in low pH oxic and suboxic macroscopic growths along an acid mine drainage.</title>
        <authorList>
            <person name="Mendez-Garcia C."/>
            <person name="Mesa V."/>
            <person name="Sprenger R.R."/>
            <person name="Richter M."/>
            <person name="Diez M.S."/>
            <person name="Solano J."/>
            <person name="Bargiela R."/>
            <person name="Golyshina O.V."/>
            <person name="Manteca A."/>
            <person name="Ramos J.L."/>
            <person name="Gallego J.R."/>
            <person name="Llorente I."/>
            <person name="Martins Dos Santos V.A."/>
            <person name="Jensen O.N."/>
            <person name="Pelaez A.I."/>
            <person name="Sanchez J."/>
            <person name="Ferrer M."/>
        </authorList>
    </citation>
    <scope>NUCLEOTIDE SEQUENCE</scope>
</reference>
<feature type="region of interest" description="Disordered" evidence="1">
    <location>
        <begin position="1"/>
        <end position="71"/>
    </location>
</feature>
<gene>
    <name evidence="2" type="ORF">B1A_11703</name>
</gene>